<sequence length="171" mass="18431">MVHLYCGDGKGKTTCAMGLALRAAGRGKRVVIAQFLKGGDSGERLAMALHPEITLLPVPEKTPFFSVMNEKEKADAAEQSALLLSQAAELAARGECDLLVLDEICVVISLGLMPLEAVTRLVDACPAGMELILTGREIIGALLHRADYVTEMKNHRHPYDSGVKAREGIEY</sequence>
<comment type="caution">
    <text evidence="1">The sequence shown here is derived from an EMBL/GenBank/DDBJ whole genome shotgun (WGS) entry which is preliminary data.</text>
</comment>
<dbReference type="EC" id="2.5.1.17" evidence="1"/>
<gene>
    <name evidence="1" type="primary">btuR_8</name>
    <name evidence="1" type="ORF">SDC9_45692</name>
</gene>
<dbReference type="InterPro" id="IPR003724">
    <property type="entry name" value="CblAdoTrfase_CobA"/>
</dbReference>
<protein>
    <submittedName>
        <fullName evidence="1">Cob(I)yrinic acid a,c-diamide adenosyltransferase</fullName>
        <ecNumber evidence="1">2.5.1.17</ecNumber>
    </submittedName>
</protein>
<dbReference type="SUPFAM" id="SSF52540">
    <property type="entry name" value="P-loop containing nucleoside triphosphate hydrolases"/>
    <property type="match status" value="1"/>
</dbReference>
<keyword evidence="1" id="KW-0808">Transferase</keyword>
<dbReference type="InterPro" id="IPR027417">
    <property type="entry name" value="P-loop_NTPase"/>
</dbReference>
<proteinExistence type="predicted"/>
<dbReference type="GO" id="GO:0008817">
    <property type="term" value="F:corrinoid adenosyltransferase activity"/>
    <property type="evidence" value="ECO:0007669"/>
    <property type="project" value="UniProtKB-EC"/>
</dbReference>
<dbReference type="AlphaFoldDB" id="A0A644W6P2"/>
<dbReference type="EMBL" id="VSSQ01000668">
    <property type="protein sequence ID" value="MPL99474.1"/>
    <property type="molecule type" value="Genomic_DNA"/>
</dbReference>
<dbReference type="PIRSF" id="PIRSF015617">
    <property type="entry name" value="Adensltrnsf_CobA"/>
    <property type="match status" value="1"/>
</dbReference>
<evidence type="ECO:0000313" key="1">
    <source>
        <dbReference type="EMBL" id="MPL99474.1"/>
    </source>
</evidence>
<reference evidence="1" key="1">
    <citation type="submission" date="2019-08" db="EMBL/GenBank/DDBJ databases">
        <authorList>
            <person name="Kucharzyk K."/>
            <person name="Murdoch R.W."/>
            <person name="Higgins S."/>
            <person name="Loffler F."/>
        </authorList>
    </citation>
    <scope>NUCLEOTIDE SEQUENCE</scope>
</reference>
<dbReference type="PANTHER" id="PTHR46638:SF1">
    <property type="entry name" value="CORRINOID ADENOSYLTRANSFERASE"/>
    <property type="match status" value="1"/>
</dbReference>
<name>A0A644W6P2_9ZZZZ</name>
<organism evidence="1">
    <name type="scientific">bioreactor metagenome</name>
    <dbReference type="NCBI Taxonomy" id="1076179"/>
    <lineage>
        <taxon>unclassified sequences</taxon>
        <taxon>metagenomes</taxon>
        <taxon>ecological metagenomes</taxon>
    </lineage>
</organism>
<dbReference type="Pfam" id="PF02572">
    <property type="entry name" value="CobA_CobO_BtuR"/>
    <property type="match status" value="1"/>
</dbReference>
<dbReference type="GO" id="GO:0009236">
    <property type="term" value="P:cobalamin biosynthetic process"/>
    <property type="evidence" value="ECO:0007669"/>
    <property type="project" value="InterPro"/>
</dbReference>
<dbReference type="Gene3D" id="3.40.50.300">
    <property type="entry name" value="P-loop containing nucleotide triphosphate hydrolases"/>
    <property type="match status" value="1"/>
</dbReference>
<dbReference type="GO" id="GO:0005524">
    <property type="term" value="F:ATP binding"/>
    <property type="evidence" value="ECO:0007669"/>
    <property type="project" value="InterPro"/>
</dbReference>
<accession>A0A644W6P2</accession>
<dbReference type="PANTHER" id="PTHR46638">
    <property type="entry name" value="CORRINOID ADENOSYLTRANSFERASE"/>
    <property type="match status" value="1"/>
</dbReference>